<dbReference type="Gramene" id="TraesROB_scaffold_047945_01G000400.1">
    <property type="protein sequence ID" value="TraesROB_scaffold_047945_01G000400.1"/>
    <property type="gene ID" value="TraesROB_scaffold_047945_01G000400"/>
</dbReference>
<dbReference type="AlphaFoldDB" id="A0A3B5Y7Y6"/>
<organism evidence="2">
    <name type="scientific">Triticum aestivum</name>
    <name type="common">Wheat</name>
    <dbReference type="NCBI Taxonomy" id="4565"/>
    <lineage>
        <taxon>Eukaryota</taxon>
        <taxon>Viridiplantae</taxon>
        <taxon>Streptophyta</taxon>
        <taxon>Embryophyta</taxon>
        <taxon>Tracheophyta</taxon>
        <taxon>Spermatophyta</taxon>
        <taxon>Magnoliopsida</taxon>
        <taxon>Liliopsida</taxon>
        <taxon>Poales</taxon>
        <taxon>Poaceae</taxon>
        <taxon>BOP clade</taxon>
        <taxon>Pooideae</taxon>
        <taxon>Triticodae</taxon>
        <taxon>Triticeae</taxon>
        <taxon>Triticinae</taxon>
        <taxon>Triticum</taxon>
    </lineage>
</organism>
<dbReference type="OMA" id="RDTKIPD"/>
<name>A0A3B5Y7Y6_WHEAT</name>
<evidence type="ECO:0000313" key="2">
    <source>
        <dbReference type="EnsemblPlants" id="TraesCS1A02G412400.1"/>
    </source>
</evidence>
<accession>A0A3B5Y7Y6</accession>
<evidence type="ECO:0000313" key="3">
    <source>
        <dbReference type="Proteomes" id="UP000019116"/>
    </source>
</evidence>
<gene>
    <name evidence="2" type="primary">LOC123182109</name>
</gene>
<dbReference type="Gramene" id="TraesCS1A02G412400.1">
    <property type="protein sequence ID" value="TraesCS1A02G412400.1"/>
    <property type="gene ID" value="TraesCS1A02G412400"/>
</dbReference>
<reference evidence="2" key="1">
    <citation type="submission" date="2018-08" db="EMBL/GenBank/DDBJ databases">
        <authorList>
            <person name="Rossello M."/>
        </authorList>
    </citation>
    <scope>NUCLEOTIDE SEQUENCE [LARGE SCALE GENOMIC DNA]</scope>
    <source>
        <strain evidence="2">cv. Chinese Spring</strain>
    </source>
</reference>
<dbReference type="Gramene" id="TraesCS1A03G1007700.1">
    <property type="protein sequence ID" value="TraesCS1A03G1007700.1.CDS"/>
    <property type="gene ID" value="TraesCS1A03G1007700"/>
</dbReference>
<dbReference type="Gramene" id="TraesCLE_scaffold_046348_01G000400.1">
    <property type="protein sequence ID" value="TraesCLE_scaffold_046348_01G000400.1"/>
    <property type="gene ID" value="TraesCLE_scaffold_046348_01G000400"/>
</dbReference>
<reference evidence="2" key="2">
    <citation type="submission" date="2018-10" db="UniProtKB">
        <authorList>
            <consortium name="EnsemblPlants"/>
        </authorList>
    </citation>
    <scope>IDENTIFICATION</scope>
</reference>
<feature type="region of interest" description="Disordered" evidence="1">
    <location>
        <begin position="519"/>
        <end position="541"/>
    </location>
</feature>
<keyword evidence="3" id="KW-1185">Reference proteome</keyword>
<dbReference type="SMR" id="A0A3B5Y7Y6"/>
<dbReference type="EnsemblPlants" id="TraesCS1A02G412400.1">
    <property type="protein sequence ID" value="TraesCS1A02G412400.1"/>
    <property type="gene ID" value="TraesCS1A02G412400"/>
</dbReference>
<feature type="compositionally biased region" description="Gly residues" evidence="1">
    <location>
        <begin position="531"/>
        <end position="541"/>
    </location>
</feature>
<dbReference type="OrthoDB" id="709886at2759"/>
<protein>
    <submittedName>
        <fullName evidence="2">Uncharacterized protein</fullName>
    </submittedName>
</protein>
<feature type="compositionally biased region" description="Low complexity" evidence="1">
    <location>
        <begin position="401"/>
        <end position="411"/>
    </location>
</feature>
<dbReference type="Proteomes" id="UP000019116">
    <property type="component" value="Chromosome 1A"/>
</dbReference>
<proteinExistence type="predicted"/>
<evidence type="ECO:0000256" key="1">
    <source>
        <dbReference type="SAM" id="MobiDB-lite"/>
    </source>
</evidence>
<sequence>MAGEPYTEDEVTRFLKHDPTVPAAEQQPPAAHVDVQADVQPIVCDERMMADTPSASAMQLELQEVPPMVGVRHPPPEAPMPLYYQTMPGESMGTMPLHPGDHMVNELMPVVQQKLGESPAITPPLFEGQGQHMVGESPSAMALPHQQMLSDTPATMPRHPHSHMINELLQVLEQRLGETTAAMPQDDGHGEHMMGEPSVRIPLQYQQMMVDHPPVAYGFTDLDGDLGLHGLFLENEEHLPGGNGVTGMSEPPAVPSVVPLAPAPEQQPSCQDCHVVQLARSHNAAIGMVTTLSLHLTSDGTYTHTVLEITGAQGPNSGSQLIYESLRDCAQEDVARIVDSLIGTMRSTVGPVEEVIIAESGAAADAEVAMSSGMVDAAGPSSAPEMDTLRAAPVVPPPPRTQRQWPQQPARVLSPAEQEDEETRQYLQHVREQVEKEMSSLPLALKRFCRDTKNPDKRSLILRRIKQLNNKIKDSPKEGWGVGSELTKIRTWVDGLVTEKTRLYATLVELMEKEGKSCHVVPPRRDDDETGGSGGAAGAAV</sequence>
<feature type="region of interest" description="Disordered" evidence="1">
    <location>
        <begin position="397"/>
        <end position="420"/>
    </location>
</feature>
<dbReference type="Gramene" id="TraesCAD_scaffold_004922_01G000400.1">
    <property type="protein sequence ID" value="TraesCAD_scaffold_004922_01G000400.1"/>
    <property type="gene ID" value="TraesCAD_scaffold_004922_01G000400"/>
</dbReference>
<dbReference type="Gramene" id="TraesJAG1A03G00170670.1">
    <property type="protein sequence ID" value="TraesJAG1A03G00170670.1"/>
    <property type="gene ID" value="TraesJAG1A03G00170670"/>
</dbReference>